<dbReference type="EMBL" id="CP004376">
    <property type="protein sequence ID" value="AGM31742.1"/>
    <property type="molecule type" value="Genomic_DNA"/>
</dbReference>
<evidence type="ECO:0000313" key="1">
    <source>
        <dbReference type="EMBL" id="AGM31742.1"/>
    </source>
</evidence>
<sequence>MAHELDITNGIASFADSRNDAWHQLGTQVGHTMTAQEAMEAAHLANWKVRKEALVVPQEPMITVDGVTAVPALKVPGQYATVRTNPITGQAEVLGTVGERYTVFQNEESTRLLDTLIDESGAHFETAGALNGGRSTFVTLRLPESMTFDGKDGSSDKTQWYIAALNSHDGSSAFRFLITPIRIVCMNTQTAALREAKATFSIRHTASGTGKIAAARQALKLAHKYMDEFETEAAALYAHELETDQATEITRRLFKVGAAETAATKAKRGEEARQVMKLYLNSPTVAPVRGTRWGLYNAVTEYADHVQKVAGARNSREARDKRALRTLTSATVQGLKIDAFKMLQTV</sequence>
<dbReference type="RefSeq" id="WP_016341446.1">
    <property type="nucleotide sequence ID" value="NC_021279.1"/>
</dbReference>
<proteinExistence type="predicted"/>
<dbReference type="Proteomes" id="UP000013961">
    <property type="component" value="Plasmid 2"/>
</dbReference>
<dbReference type="Pfam" id="PF06067">
    <property type="entry name" value="DUF932"/>
    <property type="match status" value="1"/>
</dbReference>
<dbReference type="InterPro" id="IPR026325">
    <property type="entry name" value="DUF932"/>
</dbReference>
<evidence type="ECO:0000313" key="2">
    <source>
        <dbReference type="Proteomes" id="UP000013961"/>
    </source>
</evidence>
<dbReference type="NCBIfam" id="TIGR03299">
    <property type="entry name" value="LGT_TIGR03299"/>
    <property type="match status" value="1"/>
</dbReference>
<dbReference type="KEGG" id="mabb:MASS_2p0031"/>
<geneLocation type="plasmid" evidence="1 2">
    <name>2</name>
</geneLocation>
<organism evidence="1 2">
    <name type="scientific">Mycobacteroides abscessus subsp. bolletii 50594</name>
    <dbReference type="NCBI Taxonomy" id="1303024"/>
    <lineage>
        <taxon>Bacteria</taxon>
        <taxon>Bacillati</taxon>
        <taxon>Actinomycetota</taxon>
        <taxon>Actinomycetes</taxon>
        <taxon>Mycobacteriales</taxon>
        <taxon>Mycobacteriaceae</taxon>
        <taxon>Mycobacteroides</taxon>
        <taxon>Mycobacteroides abscessus</taxon>
    </lineage>
</organism>
<gene>
    <name evidence="1" type="ORF">MASS_2p0031</name>
</gene>
<dbReference type="InterPro" id="IPR017686">
    <property type="entry name" value="Phg/plasmid-like_prot"/>
</dbReference>
<reference evidence="1 2" key="1">
    <citation type="journal article" date="2013" name="Genome Announc.">
        <title>Complete Genome Sequence of Mycobacterium massiliense Clinical Strain Asan 50594, Belonging to the Type II Genotype.</title>
        <authorList>
            <person name="Kim B.J."/>
            <person name="Kim B.R."/>
            <person name="Hong S.H."/>
            <person name="Seok S.H."/>
            <person name="Kook Y.H."/>
            <person name="Kim B.J."/>
        </authorList>
    </citation>
    <scope>NUCLEOTIDE SEQUENCE [LARGE SCALE GENOMIC DNA]</scope>
    <source>
        <strain evidence="1 2">50594</strain>
    </source>
</reference>
<accession>A0AB33AJ46</accession>
<protein>
    <submittedName>
        <fullName evidence="1">Phage/plasmid-like protein</fullName>
    </submittedName>
</protein>
<name>A0AB33AJ46_9MYCO</name>
<dbReference type="AlphaFoldDB" id="A0AB33AJ46"/>
<keyword evidence="1" id="KW-0614">Plasmid</keyword>